<keyword evidence="2" id="KW-1185">Reference proteome</keyword>
<protein>
    <submittedName>
        <fullName evidence="1">Uncharacterized protein</fullName>
    </submittedName>
</protein>
<organism evidence="1 2">
    <name type="scientific">Marinobacter alkaliphilus</name>
    <dbReference type="NCBI Taxonomy" id="254719"/>
    <lineage>
        <taxon>Bacteria</taxon>
        <taxon>Pseudomonadati</taxon>
        <taxon>Pseudomonadota</taxon>
        <taxon>Gammaproteobacteria</taxon>
        <taxon>Pseudomonadales</taxon>
        <taxon>Marinobacteraceae</taxon>
        <taxon>Marinobacter</taxon>
    </lineage>
</organism>
<dbReference type="RefSeq" id="WP_342632748.1">
    <property type="nucleotide sequence ID" value="NZ_CP152382.1"/>
</dbReference>
<sequence>MTVVVDRKYRQAYFKTSSDHIQHQDDRCPQFKMQRLRAEIKEAEWLAQSALSQYKRFVSEDHPTTQPLRRTGVHGITCDYRRDRRGNWQAGFAMNLPGSESSSDSGRSVRFYTFRTRRYSDVWARCVNLWADEYQVLDADRQRVLRNPPPAEQFKELRRHLNDTGWDVPVSTLGPVFREQREIMLAAKSNLQPVNPLESSPKVSERLAGEMAAWFKAARSNA</sequence>
<geneLocation type="plasmid" evidence="1 2">
    <name>unnamed2</name>
</geneLocation>
<evidence type="ECO:0000313" key="2">
    <source>
        <dbReference type="Proteomes" id="UP001445268"/>
    </source>
</evidence>
<dbReference type="EMBL" id="CP152382">
    <property type="protein sequence ID" value="XAF56200.1"/>
    <property type="molecule type" value="Genomic_DNA"/>
</dbReference>
<gene>
    <name evidence="1" type="ORF">AAGT77_20820</name>
</gene>
<dbReference type="Proteomes" id="UP001445268">
    <property type="component" value="Plasmid unnamed2"/>
</dbReference>
<keyword evidence="1" id="KW-0614">Plasmid</keyword>
<accession>A0ABZ3E909</accession>
<reference evidence="1 2" key="1">
    <citation type="submission" date="2024-04" db="EMBL/GenBank/DDBJ databases">
        <title>Marinobacter sp. SBY-1.</title>
        <authorList>
            <person name="Pan C."/>
        </authorList>
    </citation>
    <scope>NUCLEOTIDE SEQUENCE [LARGE SCALE GENOMIC DNA]</scope>
    <source>
        <strain evidence="1 2">SBY-1</strain>
        <plasmid evidence="1 2">unnamed2</plasmid>
    </source>
</reference>
<name>A0ABZ3E909_9GAMM</name>
<proteinExistence type="predicted"/>
<evidence type="ECO:0000313" key="1">
    <source>
        <dbReference type="EMBL" id="XAF56200.1"/>
    </source>
</evidence>